<dbReference type="CDD" id="cd05233">
    <property type="entry name" value="SDR_c"/>
    <property type="match status" value="1"/>
</dbReference>
<dbReference type="Gene3D" id="3.40.50.720">
    <property type="entry name" value="NAD(P)-binding Rossmann-like Domain"/>
    <property type="match status" value="1"/>
</dbReference>
<dbReference type="InterPro" id="IPR002347">
    <property type="entry name" value="SDR_fam"/>
</dbReference>
<proteinExistence type="predicted"/>
<dbReference type="PANTHER" id="PTHR43975:SF2">
    <property type="entry name" value="EG:BACR7A4.14 PROTEIN-RELATED"/>
    <property type="match status" value="1"/>
</dbReference>
<organism evidence="1 2">
    <name type="scientific">Streptomyces rapamycinicus (strain ATCC 29253 / DSM 41530 / NRRL 5491 / AYB-994)</name>
    <name type="common">Streptomyces hygroscopicus (strain ATCC 29253)</name>
    <dbReference type="NCBI Taxonomy" id="1343740"/>
    <lineage>
        <taxon>Bacteria</taxon>
        <taxon>Bacillati</taxon>
        <taxon>Actinomycetota</taxon>
        <taxon>Actinomycetes</taxon>
        <taxon>Kitasatosporales</taxon>
        <taxon>Streptomycetaceae</taxon>
        <taxon>Streptomyces</taxon>
        <taxon>Streptomyces violaceusniger group</taxon>
    </lineage>
</organism>
<name>A0A3L8R7K0_STRRN</name>
<dbReference type="PRINTS" id="PR00081">
    <property type="entry name" value="GDHRDH"/>
</dbReference>
<accession>A0A3L8R7K0</accession>
<sequence length="151" mass="16055">MNTVQKVAIVTGASRGIGAALVSAYRELGYAVTATARTLDESSDPGVLTVSGDVSEPGVGARIVDATLDRFGRIDTLVNNAWVFASKPFTDFTDFTDEDYDLVTGVNLRGFFETSRGAVAAMLSRDGGGHVVNLRAWSTTPTRSRPQPSPR</sequence>
<gene>
    <name evidence="1" type="ORF">D3C57_140485</name>
</gene>
<dbReference type="SUPFAM" id="SSF51735">
    <property type="entry name" value="NAD(P)-binding Rossmann-fold domains"/>
    <property type="match status" value="1"/>
</dbReference>
<dbReference type="Pfam" id="PF00106">
    <property type="entry name" value="adh_short"/>
    <property type="match status" value="1"/>
</dbReference>
<dbReference type="AlphaFoldDB" id="A0A3L8R7K0"/>
<dbReference type="Proteomes" id="UP000281594">
    <property type="component" value="Unassembled WGS sequence"/>
</dbReference>
<dbReference type="EMBL" id="QYCY01000002">
    <property type="protein sequence ID" value="RLV75641.1"/>
    <property type="molecule type" value="Genomic_DNA"/>
</dbReference>
<evidence type="ECO:0000313" key="1">
    <source>
        <dbReference type="EMBL" id="RLV75641.1"/>
    </source>
</evidence>
<protein>
    <submittedName>
        <fullName evidence="1">3-oxoacyl-ACP reductase</fullName>
    </submittedName>
</protein>
<evidence type="ECO:0000313" key="2">
    <source>
        <dbReference type="Proteomes" id="UP000281594"/>
    </source>
</evidence>
<reference evidence="1 2" key="1">
    <citation type="journal article" date="2018" name="J. Biol. Chem.">
        <title>Discovery of the actinoplanic acid pathway in Streptomyces rapamycinicus reveals a genetically conserved synergism with rapamycin.</title>
        <authorList>
            <person name="Mrak P."/>
            <person name="Krastel P."/>
            <person name="Pivk Lukancic P."/>
            <person name="Tao J."/>
            <person name="Pistorius D."/>
            <person name="Moore C.M."/>
        </authorList>
    </citation>
    <scope>NUCLEOTIDE SEQUENCE [LARGE SCALE GENOMIC DNA]</scope>
    <source>
        <strain evidence="1 2">NRRL 5491</strain>
    </source>
</reference>
<dbReference type="PANTHER" id="PTHR43975">
    <property type="entry name" value="ZGC:101858"/>
    <property type="match status" value="1"/>
</dbReference>
<comment type="caution">
    <text evidence="1">The sequence shown here is derived from an EMBL/GenBank/DDBJ whole genome shotgun (WGS) entry which is preliminary data.</text>
</comment>
<dbReference type="InterPro" id="IPR036291">
    <property type="entry name" value="NAD(P)-bd_dom_sf"/>
</dbReference>